<proteinExistence type="predicted"/>
<accession>A0A174E4A1</accession>
<evidence type="ECO:0000256" key="1">
    <source>
        <dbReference type="SAM" id="Phobius"/>
    </source>
</evidence>
<evidence type="ECO:0008006" key="4">
    <source>
        <dbReference type="Google" id="ProtNLM"/>
    </source>
</evidence>
<dbReference type="AlphaFoldDB" id="A0A174E4A1"/>
<name>A0A174E4A1_9CLOT</name>
<feature type="transmembrane region" description="Helical" evidence="1">
    <location>
        <begin position="33"/>
        <end position="55"/>
    </location>
</feature>
<dbReference type="Proteomes" id="UP000092714">
    <property type="component" value="Unassembled WGS sequence"/>
</dbReference>
<feature type="transmembrane region" description="Helical" evidence="1">
    <location>
        <begin position="94"/>
        <end position="115"/>
    </location>
</feature>
<comment type="caution">
    <text evidence="2">The sequence shown here is derived from an EMBL/GenBank/DDBJ whole genome shotgun (WGS) entry which is preliminary data.</text>
</comment>
<evidence type="ECO:0000313" key="3">
    <source>
        <dbReference type="Proteomes" id="UP000092714"/>
    </source>
</evidence>
<keyword evidence="3" id="KW-1185">Reference proteome</keyword>
<dbReference type="EMBL" id="MAPZ01000035">
    <property type="protein sequence ID" value="OBY09333.1"/>
    <property type="molecule type" value="Genomic_DNA"/>
</dbReference>
<protein>
    <recommendedName>
        <fullName evidence="4">Histidine kinase N-terminal 7TM region domain-containing protein</fullName>
    </recommendedName>
</protein>
<feature type="transmembrane region" description="Helical" evidence="1">
    <location>
        <begin position="166"/>
        <end position="184"/>
    </location>
</feature>
<feature type="transmembrane region" description="Helical" evidence="1">
    <location>
        <begin position="6"/>
        <end position="21"/>
    </location>
</feature>
<feature type="transmembrane region" description="Helical" evidence="1">
    <location>
        <begin position="190"/>
        <end position="211"/>
    </location>
</feature>
<sequence length="214" mass="24826">MNLAYYIFLLLIIFLLIFLMKKNLKVSPKKIKAYMMVVMSLFVLRYIGLFLLCIMKDGRFVYMLKPLLFLNHLAIPLMILALAYVYLRWDKLSFNINYIIAVVLVILYVATMFTMKGKVVFNPIYGYVIKIYNETALFLGSLVIIGSLLIYCVYFLDKPHNNKKGMIYLIIASLVVILENILYLGGLRLFPYPIFGDGIFLMIMGFAINTFKKL</sequence>
<dbReference type="RefSeq" id="WP_027098770.1">
    <property type="nucleotide sequence ID" value="NZ_CABJAZ010000009.1"/>
</dbReference>
<dbReference type="eggNOG" id="ENOG502ZUV2">
    <property type="taxonomic scope" value="Bacteria"/>
</dbReference>
<keyword evidence="1" id="KW-1133">Transmembrane helix</keyword>
<organism evidence="2 3">
    <name type="scientific">Clostridium paraputrificum</name>
    <dbReference type="NCBI Taxonomy" id="29363"/>
    <lineage>
        <taxon>Bacteria</taxon>
        <taxon>Bacillati</taxon>
        <taxon>Bacillota</taxon>
        <taxon>Clostridia</taxon>
        <taxon>Eubacteriales</taxon>
        <taxon>Clostridiaceae</taxon>
        <taxon>Clostridium</taxon>
    </lineage>
</organism>
<dbReference type="OrthoDB" id="1910928at2"/>
<gene>
    <name evidence="2" type="ORF">CP373A1_16415</name>
</gene>
<keyword evidence="1" id="KW-0812">Transmembrane</keyword>
<keyword evidence="1" id="KW-0472">Membrane</keyword>
<evidence type="ECO:0000313" key="2">
    <source>
        <dbReference type="EMBL" id="OBY09333.1"/>
    </source>
</evidence>
<feature type="transmembrane region" description="Helical" evidence="1">
    <location>
        <begin position="67"/>
        <end position="87"/>
    </location>
</feature>
<reference evidence="2 3" key="1">
    <citation type="submission" date="2016-06" db="EMBL/GenBank/DDBJ databases">
        <authorList>
            <person name="Kjaerup R.B."/>
            <person name="Dalgaard T.S."/>
            <person name="Juul-Madsen H.R."/>
        </authorList>
    </citation>
    <scope>NUCLEOTIDE SEQUENCE [LARGE SCALE GENOMIC DNA]</scope>
    <source>
        <strain evidence="2 3">373-A1</strain>
    </source>
</reference>
<feature type="transmembrane region" description="Helical" evidence="1">
    <location>
        <begin position="135"/>
        <end position="154"/>
    </location>
</feature>